<accession>A0ACD4VMQ6</accession>
<dbReference type="EMBL" id="CP119180">
    <property type="protein sequence ID" value="WOB78316.1"/>
    <property type="molecule type" value="Genomic_DNA"/>
</dbReference>
<gene>
    <name evidence="1" type="ORF">PZA08_13550</name>
</gene>
<sequence length="508" mass="55455">MPTDVWYGGDCETRIGRRANLETAPTVWQNFEFLSLTITPAQEWRERTKLGNPGIRKNVLDPTRPRKGFFRLTGELVLDADTRQLPLLLRAAMGPPAAPVANGPLFDHTFESGSKAEQYFDLAIKVGDNDIRVYEGLTMSQLSTQFTGENTQDFNLNISLAGLRRKKLTAFPVGTVTAVPTEAPILRALFEVDDVAAGNMLTGSFSFSRQLQEGIFLSATPTVSSLRPNATQHSGSASFRAINAVFDQMDEEEDTFAATFRMLARLAVARHRRLCRSGGGRGGDAVDRRPGQGAGLPRRGAGDRLDGRQRPARLLQSGGAHHQGRPSGGRGKQGGVVMTHHAWVVLTGMLFLSAGGVMTVVFRLLGPTYHTRISGSLFLRSVVLLIAIFLMVRGATTVFPGRLVRVEHMSPLLPLGALCSLAFALIVLDFVQRDRSPPPWSVMAIRLFTLIRREDWAAEAAMKLPPAGLLDRPVSDQPHHGLRITVICFALVIIAAAALTIWFNGLFS</sequence>
<evidence type="ECO:0000313" key="2">
    <source>
        <dbReference type="Proteomes" id="UP001302493"/>
    </source>
</evidence>
<keyword evidence="2" id="KW-1185">Reference proteome</keyword>
<evidence type="ECO:0000313" key="1">
    <source>
        <dbReference type="EMBL" id="WOB78316.1"/>
    </source>
</evidence>
<proteinExistence type="predicted"/>
<reference evidence="1" key="1">
    <citation type="submission" date="2023-03" db="EMBL/GenBank/DDBJ databases">
        <title>Genome sequence of Brevundimonas nasdae SJTX8.</title>
        <authorList>
            <person name="Liang R."/>
        </authorList>
    </citation>
    <scope>NUCLEOTIDE SEQUENCE</scope>
    <source>
        <strain evidence="1">X8</strain>
    </source>
</reference>
<name>A0ACD4VMQ6_9CAUL</name>
<organism evidence="1 2">
    <name type="scientific">Brevundimonas nasdae</name>
    <dbReference type="NCBI Taxonomy" id="172043"/>
    <lineage>
        <taxon>Bacteria</taxon>
        <taxon>Pseudomonadati</taxon>
        <taxon>Pseudomonadota</taxon>
        <taxon>Alphaproteobacteria</taxon>
        <taxon>Caulobacterales</taxon>
        <taxon>Caulobacteraceae</taxon>
        <taxon>Brevundimonas</taxon>
    </lineage>
</organism>
<dbReference type="Proteomes" id="UP001302493">
    <property type="component" value="Chromosome"/>
</dbReference>
<protein>
    <submittedName>
        <fullName evidence="1">Uncharacterized protein</fullName>
    </submittedName>
</protein>